<reference evidence="6" key="1">
    <citation type="submission" date="2014-04" db="EMBL/GenBank/DDBJ databases">
        <title>Whole-Genome optical mapping and complete genome sequence of Sphingobacterium deserti sp. nov., a new spaces isolated from desert in the west of China.</title>
        <authorList>
            <person name="Teng C."/>
            <person name="Zhou Z."/>
            <person name="Li X."/>
            <person name="Chen M."/>
            <person name="Lin M."/>
            <person name="Wang L."/>
            <person name="Su S."/>
            <person name="Zhang C."/>
            <person name="Zhang W."/>
        </authorList>
    </citation>
    <scope>NUCLEOTIDE SEQUENCE [LARGE SCALE GENOMIC DNA]</scope>
    <source>
        <strain evidence="6">ACCC05744</strain>
    </source>
</reference>
<dbReference type="OrthoDB" id="25954at2"/>
<evidence type="ECO:0000313" key="6">
    <source>
        <dbReference type="Proteomes" id="UP000031802"/>
    </source>
</evidence>
<dbReference type="GO" id="GO:0020037">
    <property type="term" value="F:heme binding"/>
    <property type="evidence" value="ECO:0007669"/>
    <property type="project" value="InterPro"/>
</dbReference>
<keyword evidence="6" id="KW-1185">Reference proteome</keyword>
<dbReference type="PATRIC" id="fig|1229276.3.peg.2563"/>
<sequence>MKKPDIQTLDDIKLLVNTFYGKVQNDELIGPIFNTAIQDRWDAHLEKMYSFWQTILLDEHSYGGRPFPPHAQLPIQKMHFDRWLTLFHETVGQLFEGPVASEAMSRGDKMAALFQIKLEHIRQSPFRPLL</sequence>
<dbReference type="Proteomes" id="UP000031802">
    <property type="component" value="Unassembled WGS sequence"/>
</dbReference>
<dbReference type="InterPro" id="IPR012292">
    <property type="entry name" value="Globin/Proto"/>
</dbReference>
<dbReference type="CDD" id="cd08916">
    <property type="entry name" value="TrHb3_P"/>
    <property type="match status" value="1"/>
</dbReference>
<dbReference type="RefSeq" id="WP_037499751.1">
    <property type="nucleotide sequence ID" value="NZ_JJMU01000042.1"/>
</dbReference>
<gene>
    <name evidence="5" type="ORF">DI53_2491</name>
</gene>
<dbReference type="GO" id="GO:0046872">
    <property type="term" value="F:metal ion binding"/>
    <property type="evidence" value="ECO:0007669"/>
    <property type="project" value="UniProtKB-KW"/>
</dbReference>
<keyword evidence="2" id="KW-0349">Heme</keyword>
<dbReference type="SUPFAM" id="SSF46458">
    <property type="entry name" value="Globin-like"/>
    <property type="match status" value="1"/>
</dbReference>
<keyword evidence="1" id="KW-0813">Transport</keyword>
<evidence type="ECO:0000256" key="4">
    <source>
        <dbReference type="ARBA" id="ARBA00023004"/>
    </source>
</evidence>
<reference evidence="5 6" key="2">
    <citation type="journal article" date="2015" name="PLoS ONE">
        <title>Whole-Genome Optical Mapping and Finished Genome Sequence of Sphingobacterium deserti sp. nov., a New Species Isolated from the Western Desert of China.</title>
        <authorList>
            <person name="Teng C."/>
            <person name="Zhou Z."/>
            <person name="Molnar I."/>
            <person name="Li X."/>
            <person name="Tang R."/>
            <person name="Chen M."/>
            <person name="Wang L."/>
            <person name="Su S."/>
            <person name="Zhang W."/>
            <person name="Lin M."/>
        </authorList>
    </citation>
    <scope>NUCLEOTIDE SEQUENCE [LARGE SCALE GENOMIC DNA]</scope>
    <source>
        <strain evidence="6">ACCC05744</strain>
    </source>
</reference>
<keyword evidence="3" id="KW-0479">Metal-binding</keyword>
<protein>
    <submittedName>
        <fullName evidence="5">Globin family protein</fullName>
    </submittedName>
</protein>
<dbReference type="Pfam" id="PF01152">
    <property type="entry name" value="Bac_globin"/>
    <property type="match status" value="1"/>
</dbReference>
<dbReference type="EMBL" id="JJMU01000042">
    <property type="protein sequence ID" value="KGE13751.1"/>
    <property type="molecule type" value="Genomic_DNA"/>
</dbReference>
<dbReference type="AlphaFoldDB" id="A0A0B8T0F0"/>
<dbReference type="STRING" id="1229276.DI53_2491"/>
<name>A0A0B8T0F0_9SPHI</name>
<organism evidence="5 6">
    <name type="scientific">Sphingobacterium deserti</name>
    <dbReference type="NCBI Taxonomy" id="1229276"/>
    <lineage>
        <taxon>Bacteria</taxon>
        <taxon>Pseudomonadati</taxon>
        <taxon>Bacteroidota</taxon>
        <taxon>Sphingobacteriia</taxon>
        <taxon>Sphingobacteriales</taxon>
        <taxon>Sphingobacteriaceae</taxon>
        <taxon>Sphingobacterium</taxon>
    </lineage>
</organism>
<evidence type="ECO:0000256" key="2">
    <source>
        <dbReference type="ARBA" id="ARBA00022617"/>
    </source>
</evidence>
<comment type="caution">
    <text evidence="5">The sequence shown here is derived from an EMBL/GenBank/DDBJ whole genome shotgun (WGS) entry which is preliminary data.</text>
</comment>
<evidence type="ECO:0000256" key="1">
    <source>
        <dbReference type="ARBA" id="ARBA00022448"/>
    </source>
</evidence>
<evidence type="ECO:0000313" key="5">
    <source>
        <dbReference type="EMBL" id="KGE13751.1"/>
    </source>
</evidence>
<dbReference type="GO" id="GO:0019825">
    <property type="term" value="F:oxygen binding"/>
    <property type="evidence" value="ECO:0007669"/>
    <property type="project" value="InterPro"/>
</dbReference>
<dbReference type="eggNOG" id="COG2346">
    <property type="taxonomic scope" value="Bacteria"/>
</dbReference>
<dbReference type="InterPro" id="IPR001486">
    <property type="entry name" value="Hemoglobin_trunc"/>
</dbReference>
<proteinExistence type="predicted"/>
<accession>A0A0B8T0F0</accession>
<evidence type="ECO:0000256" key="3">
    <source>
        <dbReference type="ARBA" id="ARBA00022723"/>
    </source>
</evidence>
<keyword evidence="4" id="KW-0408">Iron</keyword>
<dbReference type="InterPro" id="IPR009050">
    <property type="entry name" value="Globin-like_sf"/>
</dbReference>
<dbReference type="Gene3D" id="1.10.490.10">
    <property type="entry name" value="Globins"/>
    <property type="match status" value="1"/>
</dbReference>